<dbReference type="InterPro" id="IPR018060">
    <property type="entry name" value="HTH_AraC"/>
</dbReference>
<reference evidence="4 5" key="1">
    <citation type="submission" date="2021-12" db="EMBL/GenBank/DDBJ databases">
        <title>Discovery of the Pendulisporaceae a myxobacterial family with distinct sporulation behavior and unique specialized metabolism.</title>
        <authorList>
            <person name="Garcia R."/>
            <person name="Popoff A."/>
            <person name="Bader C.D."/>
            <person name="Loehr J."/>
            <person name="Walesch S."/>
            <person name="Walt C."/>
            <person name="Boldt J."/>
            <person name="Bunk B."/>
            <person name="Haeckl F.J.F.P.J."/>
            <person name="Gunesch A.P."/>
            <person name="Birkelbach J."/>
            <person name="Nuebel U."/>
            <person name="Pietschmann T."/>
            <person name="Bach T."/>
            <person name="Mueller R."/>
        </authorList>
    </citation>
    <scope>NUCLEOTIDE SEQUENCE [LARGE SCALE GENOMIC DNA]</scope>
    <source>
        <strain evidence="4 5">MSr12523</strain>
    </source>
</reference>
<organism evidence="4 5">
    <name type="scientific">Pendulispora brunnea</name>
    <dbReference type="NCBI Taxonomy" id="2905690"/>
    <lineage>
        <taxon>Bacteria</taxon>
        <taxon>Pseudomonadati</taxon>
        <taxon>Myxococcota</taxon>
        <taxon>Myxococcia</taxon>
        <taxon>Myxococcales</taxon>
        <taxon>Sorangiineae</taxon>
        <taxon>Pendulisporaceae</taxon>
        <taxon>Pendulispora</taxon>
    </lineage>
</organism>
<dbReference type="EMBL" id="CP089982">
    <property type="protein sequence ID" value="WXA96720.1"/>
    <property type="molecule type" value="Genomic_DNA"/>
</dbReference>
<dbReference type="PANTHER" id="PTHR47894">
    <property type="entry name" value="HTH-TYPE TRANSCRIPTIONAL REGULATOR GADX"/>
    <property type="match status" value="1"/>
</dbReference>
<protein>
    <submittedName>
        <fullName evidence="4">AraC family transcriptional regulator ligand-binding domain-containing protein</fullName>
    </submittedName>
</protein>
<feature type="coiled-coil region" evidence="2">
    <location>
        <begin position="234"/>
        <end position="268"/>
    </location>
</feature>
<name>A0ABZ2KDG9_9BACT</name>
<proteinExistence type="predicted"/>
<dbReference type="PANTHER" id="PTHR47894:SF4">
    <property type="entry name" value="HTH-TYPE TRANSCRIPTIONAL REGULATOR GADX"/>
    <property type="match status" value="1"/>
</dbReference>
<feature type="domain" description="HTH araC/xylS-type" evidence="3">
    <location>
        <begin position="219"/>
        <end position="318"/>
    </location>
</feature>
<dbReference type="Proteomes" id="UP001379533">
    <property type="component" value="Chromosome"/>
</dbReference>
<evidence type="ECO:0000313" key="5">
    <source>
        <dbReference type="Proteomes" id="UP001379533"/>
    </source>
</evidence>
<gene>
    <name evidence="4" type="ORF">LZC95_07710</name>
</gene>
<evidence type="ECO:0000256" key="1">
    <source>
        <dbReference type="ARBA" id="ARBA00023125"/>
    </source>
</evidence>
<evidence type="ECO:0000313" key="4">
    <source>
        <dbReference type="EMBL" id="WXA96720.1"/>
    </source>
</evidence>
<sequence length="324" mass="37364">MMYIPKVSRALLEAMRAGLADIEDLARSVGLDPTMPEHASVEQVYDLFSLAAAKSPPWFGLIMGTHIDSELFDVVAANSTTLGEGLQKLAYHKHEMSGEWRDIVREAERTTIRFKLTEGPFARQRQDFETSFSLRCARHLVGDEALEPVRVAFEFERPAPEYYAHYVSTFKCEIFFNARNSELVFNSVDWARPISRASGDVPSSITQRGGRLDERWRGRNKSSRVREVLRTKPSSSIEEVAARLNLNRRDLQRQLQEEGNSFTQLVEEVKIRIACRCLQTEGYNLRKLRLELGYDTEQKLLRALEQWSRKSPELRELLERVRKV</sequence>
<dbReference type="Pfam" id="PF12625">
    <property type="entry name" value="Arabinose_bd"/>
    <property type="match status" value="1"/>
</dbReference>
<keyword evidence="1" id="KW-0238">DNA-binding</keyword>
<dbReference type="SMART" id="SM00342">
    <property type="entry name" value="HTH_ARAC"/>
    <property type="match status" value="1"/>
</dbReference>
<evidence type="ECO:0000259" key="3">
    <source>
        <dbReference type="PROSITE" id="PS01124"/>
    </source>
</evidence>
<evidence type="ECO:0000256" key="2">
    <source>
        <dbReference type="SAM" id="Coils"/>
    </source>
</evidence>
<dbReference type="PROSITE" id="PS01124">
    <property type="entry name" value="HTH_ARAC_FAMILY_2"/>
    <property type="match status" value="1"/>
</dbReference>
<accession>A0ABZ2KDG9</accession>
<dbReference type="RefSeq" id="WP_394847338.1">
    <property type="nucleotide sequence ID" value="NZ_CP089982.1"/>
</dbReference>
<dbReference type="InterPro" id="IPR032687">
    <property type="entry name" value="AraC-type_N"/>
</dbReference>
<dbReference type="Gene3D" id="1.10.10.60">
    <property type="entry name" value="Homeodomain-like"/>
    <property type="match status" value="1"/>
</dbReference>
<keyword evidence="5" id="KW-1185">Reference proteome</keyword>
<keyword evidence="2" id="KW-0175">Coiled coil</keyword>